<dbReference type="EMBL" id="CP003167">
    <property type="protein sequence ID" value="AGB02164.1"/>
    <property type="molecule type" value="Genomic_DNA"/>
</dbReference>
<dbReference type="InterPro" id="IPR014998">
    <property type="entry name" value="DUF1848"/>
</dbReference>
<gene>
    <name evidence="2" type="ordered locus">Metfor_1116</name>
</gene>
<sequence precursor="true">MVSLEAADPAVPYGKLAVEAIAPVIVSASRSTDIPAFYGDWFLNRLKDGYVRWKSPFGGKPVFVSFARARLFVFWSKNPAPFFPYLDTLDRLGYGYYFLYSLNDYDKEHLEPNVPPLVERIETFIRLSRRIGPGKVVWRFDPLILTETITVSDLLDRVECIGDQIAPFTKRLVFSFVDIEKYTKVRRNLDAAGCRGAREFTDAEVAEFCEGLRRLNERWGLSLSACAEGRDLSQYGIGRGQCISCDLMTTEFAHDKELTAFLRPEDQQTLEGSSPDPSRRLKDPGQRNTCRCVVSKDIGQYSTCMHLCGYCYANTSAAAVRRHYSRYLADREHGMFHDTIVG</sequence>
<name>L0HGH8_METFS</name>
<keyword evidence="3" id="KW-1185">Reference proteome</keyword>
<evidence type="ECO:0008006" key="4">
    <source>
        <dbReference type="Google" id="ProtNLM"/>
    </source>
</evidence>
<protein>
    <recommendedName>
        <fullName evidence="4">DNA repair photolyase</fullName>
    </recommendedName>
</protein>
<dbReference type="InParanoid" id="L0HGH8"/>
<evidence type="ECO:0000313" key="3">
    <source>
        <dbReference type="Proteomes" id="UP000010824"/>
    </source>
</evidence>
<reference evidence="2 3" key="2">
    <citation type="journal article" date="2014" name="Genome Announc.">
        <title>Complete Genome Sequence of Methanoregula formicica SMSPT, a Mesophilic Hydrogenotrophic Methanogen Isolated from a Methanogenic Upflow Anaerobic Sludge Blanket Reactor.</title>
        <authorList>
            <person name="Yamamoto K."/>
            <person name="Tamaki H."/>
            <person name="Cadillo-Quiroz H."/>
            <person name="Imachi H."/>
            <person name="Kyrpides N."/>
            <person name="Woyke T."/>
            <person name="Goodwin L."/>
            <person name="Zinder S.H."/>
            <person name="Kamagata Y."/>
            <person name="Liu W.T."/>
        </authorList>
    </citation>
    <scope>NUCLEOTIDE SEQUENCE [LARGE SCALE GENOMIC DNA]</scope>
    <source>
        <strain evidence="3">DSM 22288 / NBRC 105244 / SMSP</strain>
    </source>
</reference>
<dbReference type="Proteomes" id="UP000010824">
    <property type="component" value="Chromosome"/>
</dbReference>
<accession>L0HGH8</accession>
<dbReference type="eggNOG" id="arCOG06899">
    <property type="taxonomic scope" value="Archaea"/>
</dbReference>
<dbReference type="STRING" id="593750.Metfor_1116"/>
<dbReference type="AlphaFoldDB" id="L0HGH8"/>
<proteinExistence type="predicted"/>
<reference evidence="3" key="1">
    <citation type="submission" date="2011-12" db="EMBL/GenBank/DDBJ databases">
        <title>Complete sequence of Methanoregula formicicum SMSP.</title>
        <authorList>
            <person name="Lucas S."/>
            <person name="Han J."/>
            <person name="Lapidus A."/>
            <person name="Cheng J.-F."/>
            <person name="Goodwin L."/>
            <person name="Pitluck S."/>
            <person name="Peters L."/>
            <person name="Ovchinnikova G."/>
            <person name="Teshima H."/>
            <person name="Detter J.C."/>
            <person name="Han C."/>
            <person name="Tapia R."/>
            <person name="Land M."/>
            <person name="Hauser L."/>
            <person name="Kyrpides N."/>
            <person name="Ivanova N."/>
            <person name="Pagani I."/>
            <person name="Imachi H."/>
            <person name="Tamaki H."/>
            <person name="Sekiguchi Y."/>
            <person name="Kamagata Y."/>
            <person name="Cadillo-Quiroz H."/>
            <person name="Zinder S."/>
            <person name="Liu W.-T."/>
            <person name="Woyke T."/>
        </authorList>
    </citation>
    <scope>NUCLEOTIDE SEQUENCE [LARGE SCALE GENOMIC DNA]</scope>
    <source>
        <strain evidence="3">DSM 22288 / NBRC 105244 / SMSP</strain>
    </source>
</reference>
<feature type="compositionally biased region" description="Polar residues" evidence="1">
    <location>
        <begin position="267"/>
        <end position="276"/>
    </location>
</feature>
<evidence type="ECO:0000313" key="2">
    <source>
        <dbReference type="EMBL" id="AGB02164.1"/>
    </source>
</evidence>
<evidence type="ECO:0000256" key="1">
    <source>
        <dbReference type="SAM" id="MobiDB-lite"/>
    </source>
</evidence>
<dbReference type="Pfam" id="PF08902">
    <property type="entry name" value="DUF1848"/>
    <property type="match status" value="1"/>
</dbReference>
<dbReference type="GeneID" id="14310429"/>
<dbReference type="KEGG" id="mfo:Metfor_1116"/>
<dbReference type="HOGENOM" id="CLU_069130_0_0_2"/>
<dbReference type="RefSeq" id="WP_015285128.1">
    <property type="nucleotide sequence ID" value="NC_019943.1"/>
</dbReference>
<dbReference type="OrthoDB" id="53148at2157"/>
<feature type="region of interest" description="Disordered" evidence="1">
    <location>
        <begin position="265"/>
        <end position="286"/>
    </location>
</feature>
<organism evidence="2 3">
    <name type="scientific">Methanoregula formicica (strain DSM 22288 / NBRC 105244 / SMSP)</name>
    <dbReference type="NCBI Taxonomy" id="593750"/>
    <lineage>
        <taxon>Archaea</taxon>
        <taxon>Methanobacteriati</taxon>
        <taxon>Methanobacteriota</taxon>
        <taxon>Stenosarchaea group</taxon>
        <taxon>Methanomicrobia</taxon>
        <taxon>Methanomicrobiales</taxon>
        <taxon>Methanoregulaceae</taxon>
        <taxon>Methanoregula</taxon>
    </lineage>
</organism>